<sequence length="124" mass="14031">MDEDLLLDLFSTLPAVRIKRMFGGQGIFSDDLMVAIVISGEIQMKVDEETRSAFEQAGCTQWAYLRKGRPVPMSFYSLPEEALDDMDEMALWAERAFQAAKRTAEKAPRKQRAKRKSARAEVIG</sequence>
<dbReference type="AlphaFoldDB" id="A0A1T4LRV0"/>
<protein>
    <submittedName>
        <fullName evidence="3">DNA transformation protein</fullName>
    </submittedName>
</protein>
<dbReference type="RefSeq" id="WP_078706634.1">
    <property type="nucleotide sequence ID" value="NZ_FUXL01000001.1"/>
</dbReference>
<dbReference type="EMBL" id="FUXL01000001">
    <property type="protein sequence ID" value="SJZ57450.1"/>
    <property type="molecule type" value="Genomic_DNA"/>
</dbReference>
<dbReference type="InterPro" id="IPR007076">
    <property type="entry name" value="TfoX_N"/>
</dbReference>
<feature type="domain" description="TfoX N-terminal" evidence="2">
    <location>
        <begin position="8"/>
        <end position="100"/>
    </location>
</feature>
<dbReference type="SUPFAM" id="SSF159894">
    <property type="entry name" value="YgaC/TfoX-N like"/>
    <property type="match status" value="1"/>
</dbReference>
<dbReference type="STRING" id="1365950.SAMN05428963_101345"/>
<reference evidence="3 4" key="1">
    <citation type="submission" date="2017-02" db="EMBL/GenBank/DDBJ databases">
        <authorList>
            <person name="Peterson S.W."/>
        </authorList>
    </citation>
    <scope>NUCLEOTIDE SEQUENCE [LARGE SCALE GENOMIC DNA]</scope>
    <source>
        <strain evidence="3 4">USBA 369</strain>
    </source>
</reference>
<organism evidence="3 4">
    <name type="scientific">Consotaella salsifontis</name>
    <dbReference type="NCBI Taxonomy" id="1365950"/>
    <lineage>
        <taxon>Bacteria</taxon>
        <taxon>Pseudomonadati</taxon>
        <taxon>Pseudomonadota</taxon>
        <taxon>Alphaproteobacteria</taxon>
        <taxon>Hyphomicrobiales</taxon>
        <taxon>Aurantimonadaceae</taxon>
        <taxon>Consotaella</taxon>
    </lineage>
</organism>
<dbReference type="Pfam" id="PF04993">
    <property type="entry name" value="TfoX_N"/>
    <property type="match status" value="1"/>
</dbReference>
<name>A0A1T4LRV0_9HYPH</name>
<gene>
    <name evidence="3" type="ORF">SAMN05428963_101345</name>
</gene>
<evidence type="ECO:0000313" key="4">
    <source>
        <dbReference type="Proteomes" id="UP000190135"/>
    </source>
</evidence>
<feature type="region of interest" description="Disordered" evidence="1">
    <location>
        <begin position="103"/>
        <end position="124"/>
    </location>
</feature>
<dbReference type="Gene3D" id="3.30.1460.30">
    <property type="entry name" value="YgaC/TfoX-N like chaperone"/>
    <property type="match status" value="1"/>
</dbReference>
<dbReference type="OrthoDB" id="1524907at2"/>
<accession>A0A1T4LRV0</accession>
<dbReference type="PANTHER" id="PTHR36121:SF1">
    <property type="entry name" value="PROTEIN SXY"/>
    <property type="match status" value="1"/>
</dbReference>
<evidence type="ECO:0000259" key="2">
    <source>
        <dbReference type="Pfam" id="PF04993"/>
    </source>
</evidence>
<evidence type="ECO:0000256" key="1">
    <source>
        <dbReference type="SAM" id="MobiDB-lite"/>
    </source>
</evidence>
<dbReference type="Proteomes" id="UP000190135">
    <property type="component" value="Unassembled WGS sequence"/>
</dbReference>
<dbReference type="InterPro" id="IPR047525">
    <property type="entry name" value="TfoX-like"/>
</dbReference>
<proteinExistence type="predicted"/>
<dbReference type="PANTHER" id="PTHR36121">
    <property type="entry name" value="PROTEIN SXY"/>
    <property type="match status" value="1"/>
</dbReference>
<evidence type="ECO:0000313" key="3">
    <source>
        <dbReference type="EMBL" id="SJZ57450.1"/>
    </source>
</evidence>
<keyword evidence="4" id="KW-1185">Reference proteome</keyword>